<dbReference type="RefSeq" id="WP_166062030.1">
    <property type="nucleotide sequence ID" value="NZ_CP049889.1"/>
</dbReference>
<dbReference type="InterPro" id="IPR023378">
    <property type="entry name" value="YheA/YmcA-like_dom_sf"/>
</dbReference>
<organism evidence="1 2">
    <name type="scientific">Jeotgalibaca porci</name>
    <dbReference type="NCBI Taxonomy" id="1868793"/>
    <lineage>
        <taxon>Bacteria</taxon>
        <taxon>Bacillati</taxon>
        <taxon>Bacillota</taxon>
        <taxon>Bacilli</taxon>
        <taxon>Lactobacillales</taxon>
        <taxon>Carnobacteriaceae</taxon>
        <taxon>Jeotgalibaca</taxon>
    </lineage>
</organism>
<dbReference type="KEGG" id="jpo:G7058_02325"/>
<dbReference type="AlphaFoldDB" id="A0A6G7WFL3"/>
<protein>
    <submittedName>
        <fullName evidence="1">YlbF family regulator</fullName>
    </submittedName>
</protein>
<dbReference type="Gene3D" id="1.20.1500.10">
    <property type="entry name" value="YheA/YmcA-like"/>
    <property type="match status" value="1"/>
</dbReference>
<gene>
    <name evidence="1" type="ORF">G7058_02325</name>
</gene>
<dbReference type="Pfam" id="PF06133">
    <property type="entry name" value="Com_YlbF"/>
    <property type="match status" value="1"/>
</dbReference>
<evidence type="ECO:0000313" key="2">
    <source>
        <dbReference type="Proteomes" id="UP000501830"/>
    </source>
</evidence>
<dbReference type="Proteomes" id="UP000501830">
    <property type="component" value="Chromosome"/>
</dbReference>
<dbReference type="PANTHER" id="PTHR38448">
    <property type="entry name" value="REGULATORY PROTEIN YLBF-RELATED"/>
    <property type="match status" value="1"/>
</dbReference>
<dbReference type="InterPro" id="IPR052767">
    <property type="entry name" value="Bact_com_dev_regulator"/>
</dbReference>
<dbReference type="InterPro" id="IPR010368">
    <property type="entry name" value="Com_YlbF"/>
</dbReference>
<keyword evidence="2" id="KW-1185">Reference proteome</keyword>
<sequence>MQLIINEELFAIESQCDQLITSIKQSQAMENFQMAKAALDDSEEANNKMIRFNEAKNKFEQIAEYGSHAPGFQELKKTVFQLKREMDLDTAIYNYRIAERDLQVQLDLIAKKIASAVSENILVSAGDAFSLSMIGLPSACEIHLGKRKDIEL</sequence>
<dbReference type="SUPFAM" id="SSF158622">
    <property type="entry name" value="YheA/YmcA-like"/>
    <property type="match status" value="1"/>
</dbReference>
<proteinExistence type="predicted"/>
<dbReference type="PANTHER" id="PTHR38448:SF2">
    <property type="entry name" value="REGULATORY PROTEIN YLBF"/>
    <property type="match status" value="1"/>
</dbReference>
<name>A0A6G7WFL3_9LACT</name>
<accession>A0A6G7WFL3</accession>
<evidence type="ECO:0000313" key="1">
    <source>
        <dbReference type="EMBL" id="QIK50987.1"/>
    </source>
</evidence>
<dbReference type="EMBL" id="CP049889">
    <property type="protein sequence ID" value="QIK50987.1"/>
    <property type="molecule type" value="Genomic_DNA"/>
</dbReference>
<reference evidence="1 2" key="1">
    <citation type="journal article" date="2017" name="Int. J. Syst. Evol. Microbiol.">
        <title>Jeotgalibaca porci sp. nov. and Jeotgalibaca arthritidis sp. nov., isolated from pigs, and emended description of the genus Jeotgalibaca.</title>
        <authorList>
            <person name="Zamora L."/>
            <person name="Perez-Sancho M."/>
            <person name="Dominguez L."/>
            <person name="Fernandez-Garayzabal J.F."/>
            <person name="Vela A.I."/>
        </authorList>
    </citation>
    <scope>NUCLEOTIDE SEQUENCE [LARGE SCALE GENOMIC DNA]</scope>
    <source>
        <strain evidence="1 2">CCUG 69148</strain>
    </source>
</reference>
<dbReference type="GeneID" id="94552097"/>